<feature type="transmembrane region" description="Helical" evidence="1">
    <location>
        <begin position="40"/>
        <end position="57"/>
    </location>
</feature>
<feature type="transmembrane region" description="Helical" evidence="1">
    <location>
        <begin position="187"/>
        <end position="206"/>
    </location>
</feature>
<keyword evidence="1" id="KW-1133">Transmembrane helix</keyword>
<dbReference type="RefSeq" id="WP_090621114.1">
    <property type="nucleotide sequence ID" value="NZ_FOFJ01000012.1"/>
</dbReference>
<dbReference type="GO" id="GO:0016020">
    <property type="term" value="C:membrane"/>
    <property type="evidence" value="ECO:0007669"/>
    <property type="project" value="InterPro"/>
</dbReference>
<organism evidence="2 3">
    <name type="scientific">Azotobacter beijerinckii</name>
    <dbReference type="NCBI Taxonomy" id="170623"/>
    <lineage>
        <taxon>Bacteria</taxon>
        <taxon>Pseudomonadati</taxon>
        <taxon>Pseudomonadota</taxon>
        <taxon>Gammaproteobacteria</taxon>
        <taxon>Pseudomonadales</taxon>
        <taxon>Pseudomonadaceae</taxon>
        <taxon>Azotobacter</taxon>
    </lineage>
</organism>
<dbReference type="Pfam" id="PF05145">
    <property type="entry name" value="AbrB"/>
    <property type="match status" value="1"/>
</dbReference>
<feature type="transmembrane region" description="Helical" evidence="1">
    <location>
        <begin position="69"/>
        <end position="87"/>
    </location>
</feature>
<keyword evidence="1" id="KW-0812">Transmembrane</keyword>
<dbReference type="InterPro" id="IPR017516">
    <property type="entry name" value="AbrB_dup"/>
</dbReference>
<dbReference type="GO" id="GO:0010468">
    <property type="term" value="P:regulation of gene expression"/>
    <property type="evidence" value="ECO:0007669"/>
    <property type="project" value="InterPro"/>
</dbReference>
<feature type="transmembrane region" description="Helical" evidence="1">
    <location>
        <begin position="321"/>
        <end position="341"/>
    </location>
</feature>
<dbReference type="InterPro" id="IPR007820">
    <property type="entry name" value="AbrB_fam"/>
</dbReference>
<keyword evidence="1" id="KW-0472">Membrane</keyword>
<feature type="transmembrane region" description="Helical" evidence="1">
    <location>
        <begin position="273"/>
        <end position="292"/>
    </location>
</feature>
<evidence type="ECO:0000313" key="3">
    <source>
        <dbReference type="Proteomes" id="UP000199267"/>
    </source>
</evidence>
<feature type="transmembrane region" description="Helical" evidence="1">
    <location>
        <begin position="243"/>
        <end position="261"/>
    </location>
</feature>
<dbReference type="Proteomes" id="UP000199267">
    <property type="component" value="Unassembled WGS sequence"/>
</dbReference>
<sequence>MNDRRLPFLLDLPARCRPWMLTPLAGAFGGCLAQLMGWPLPWLLGALLGVAAIRCLGCPTEPMPLGLKAGQWILGIGIGLYFNAAVLEQILDHLGLVLVGTLLALLTSLVSIALHRRFGESRATAYFASMPGGASEMVNLGRLHGAELQQVAASQSLRMLLVLLGIPAVYAWLFADGQVAVGARPEPHAAWLLLLFALGGLAALLLQYRRFANAWQIGPLLVSSVCSVAFDLHIGLPAGVGEFGQWLVGCTLGCFFSRAFFSRASAFMLRTALATLSTILLCIPIALLMSWASGLDARTLLLGMVPAGIAEMSLTAEALGLAVPLVTAMQMLRLLLVLFLAGPMFLCWRRCVGIWQEPAGAGGGA</sequence>
<reference evidence="2 3" key="1">
    <citation type="submission" date="2016-10" db="EMBL/GenBank/DDBJ databases">
        <authorList>
            <person name="de Groot N.N."/>
        </authorList>
    </citation>
    <scope>NUCLEOTIDE SEQUENCE [LARGE SCALE GENOMIC DNA]</scope>
    <source>
        <strain evidence="2 3">DSM 378</strain>
    </source>
</reference>
<evidence type="ECO:0008006" key="4">
    <source>
        <dbReference type="Google" id="ProtNLM"/>
    </source>
</evidence>
<dbReference type="PANTHER" id="PTHR38457:SF1">
    <property type="entry name" value="REGULATOR ABRB-RELATED"/>
    <property type="match status" value="1"/>
</dbReference>
<protein>
    <recommendedName>
        <fullName evidence="4">Ammonia monooxygenase</fullName>
    </recommendedName>
</protein>
<dbReference type="PIRSF" id="PIRSF038991">
    <property type="entry name" value="Protein_AbrB"/>
    <property type="match status" value="1"/>
</dbReference>
<dbReference type="AlphaFoldDB" id="A0A1H9GIL0"/>
<accession>A0A1H9GIL0</accession>
<proteinExistence type="predicted"/>
<dbReference type="NCBIfam" id="TIGR03082">
    <property type="entry name" value="Gneg_AbrB_dup"/>
    <property type="match status" value="2"/>
</dbReference>
<evidence type="ECO:0000313" key="2">
    <source>
        <dbReference type="EMBL" id="SEQ49924.1"/>
    </source>
</evidence>
<dbReference type="EMBL" id="FOFJ01000012">
    <property type="protein sequence ID" value="SEQ49924.1"/>
    <property type="molecule type" value="Genomic_DNA"/>
</dbReference>
<name>A0A1H9GIL0_9GAMM</name>
<feature type="transmembrane region" description="Helical" evidence="1">
    <location>
        <begin position="218"/>
        <end position="237"/>
    </location>
</feature>
<feature type="transmembrane region" description="Helical" evidence="1">
    <location>
        <begin position="157"/>
        <end position="175"/>
    </location>
</feature>
<gene>
    <name evidence="2" type="ORF">SAMN04244573_01681</name>
</gene>
<evidence type="ECO:0000256" key="1">
    <source>
        <dbReference type="SAM" id="Phobius"/>
    </source>
</evidence>
<dbReference type="PROSITE" id="PS51257">
    <property type="entry name" value="PROKAR_LIPOPROTEIN"/>
    <property type="match status" value="1"/>
</dbReference>
<feature type="transmembrane region" description="Helical" evidence="1">
    <location>
        <begin position="93"/>
        <end position="114"/>
    </location>
</feature>
<dbReference type="PANTHER" id="PTHR38457">
    <property type="entry name" value="REGULATOR ABRB-RELATED"/>
    <property type="match status" value="1"/>
</dbReference>